<organism evidence="2 3">
    <name type="scientific">Clostridium punense</name>
    <dbReference type="NCBI Taxonomy" id="1054297"/>
    <lineage>
        <taxon>Bacteria</taxon>
        <taxon>Bacillati</taxon>
        <taxon>Bacillota</taxon>
        <taxon>Clostridia</taxon>
        <taxon>Eubacteriales</taxon>
        <taxon>Clostridiaceae</taxon>
        <taxon>Clostridium</taxon>
    </lineage>
</organism>
<dbReference type="Proteomes" id="UP001519308">
    <property type="component" value="Unassembled WGS sequence"/>
</dbReference>
<accession>A0ABS4K668</accession>
<gene>
    <name evidence="2" type="ORF">J2Z44_003109</name>
</gene>
<reference evidence="2 3" key="1">
    <citation type="submission" date="2021-03" db="EMBL/GenBank/DDBJ databases">
        <title>Genomic Encyclopedia of Type Strains, Phase IV (KMG-IV): sequencing the most valuable type-strain genomes for metagenomic binning, comparative biology and taxonomic classification.</title>
        <authorList>
            <person name="Goeker M."/>
        </authorList>
    </citation>
    <scope>NUCLEOTIDE SEQUENCE [LARGE SCALE GENOMIC DNA]</scope>
    <source>
        <strain evidence="2 3">DSM 28650</strain>
    </source>
</reference>
<dbReference type="EMBL" id="JAGGLL010000026">
    <property type="protein sequence ID" value="MBP2023272.1"/>
    <property type="molecule type" value="Genomic_DNA"/>
</dbReference>
<keyword evidence="3" id="KW-1185">Reference proteome</keyword>
<protein>
    <submittedName>
        <fullName evidence="2">Peptidase</fullName>
    </submittedName>
</protein>
<feature type="domain" description="Phospholipase/carboxylesterase/thioesterase" evidence="1">
    <location>
        <begin position="139"/>
        <end position="289"/>
    </location>
</feature>
<name>A0ABS4K668_9CLOT</name>
<dbReference type="InterPro" id="IPR029058">
    <property type="entry name" value="AB_hydrolase_fold"/>
</dbReference>
<sequence length="338" mass="39898">MEKTMIHKSFEKLSKVYYQLEEEEKYEEALLILQQGLESLPTEEIEKNLYTIMFDKCWFAYTSKKYDITIETLKYMIEKKFLCPLYWFEALKDYEEYKELKKNNDLLLIEAQKQAKFQYEVHTPEGYTEEKKYPLFFNLHGDGDNSEYHKKHWKPNYLLDKGYIVVYLQSSQVLRHNSYGWIKNNAILENDSKDNEINIKKTYDKLYEEIKTCYDSVSKHYSVDENQVMIGGFSGGAIAAVDITLANVIPINGVVALCCSLKTNRFTEENIKSSLKRGVKWVFLEGEKDLPVENLEDMMNTFNKLKVPFEYYINSGVGHWYPKDLDLKLNRALSFIKE</sequence>
<comment type="caution">
    <text evidence="2">The sequence shown here is derived from an EMBL/GenBank/DDBJ whole genome shotgun (WGS) entry which is preliminary data.</text>
</comment>
<dbReference type="SUPFAM" id="SSF53474">
    <property type="entry name" value="alpha/beta-Hydrolases"/>
    <property type="match status" value="1"/>
</dbReference>
<evidence type="ECO:0000313" key="2">
    <source>
        <dbReference type="EMBL" id="MBP2023272.1"/>
    </source>
</evidence>
<dbReference type="InterPro" id="IPR003140">
    <property type="entry name" value="PLipase/COase/thioEstase"/>
</dbReference>
<evidence type="ECO:0000313" key="3">
    <source>
        <dbReference type="Proteomes" id="UP001519308"/>
    </source>
</evidence>
<dbReference type="Gene3D" id="3.40.50.1820">
    <property type="entry name" value="alpha/beta hydrolase"/>
    <property type="match status" value="1"/>
</dbReference>
<evidence type="ECO:0000259" key="1">
    <source>
        <dbReference type="Pfam" id="PF02230"/>
    </source>
</evidence>
<dbReference type="Pfam" id="PF02230">
    <property type="entry name" value="Abhydrolase_2"/>
    <property type="match status" value="1"/>
</dbReference>
<dbReference type="RefSeq" id="WP_021283524.1">
    <property type="nucleotide sequence ID" value="NZ_JAGGLL010000026.1"/>
</dbReference>
<proteinExistence type="predicted"/>